<dbReference type="Gene3D" id="3.40.50.300">
    <property type="entry name" value="P-loop containing nucleotide triphosphate hydrolases"/>
    <property type="match status" value="2"/>
</dbReference>
<dbReference type="SMART" id="SM00487">
    <property type="entry name" value="DEXDc"/>
    <property type="match status" value="1"/>
</dbReference>
<dbReference type="PANTHER" id="PTHR47957:SF3">
    <property type="entry name" value="ATP-DEPENDENT HELICASE HRQ1"/>
    <property type="match status" value="1"/>
</dbReference>
<sequence length="1869" mass="211755">MSDEFNPIELGTHAQKNYANYLIGNNQRGYQGLLENFSHDDDETVEQAFIRSKGPYLQGVASAAWSDTSWGDFAKQVEGKFAPNGLEKPLIDAFEAEGFENLQVHQEEAIEWLANDNHALIAAGTGRGKTEAWFIPLLQYILRAKRNRIDDVSPDSIKALLTYPTKALAQDQLKRFIEYLWFVNRKSNLAEDEYITIGVYDGDTPRRGGRPDGKNTHKYLEDSFEYFELPERIADELAESDAIRENEAPNLHVKKDGQEYYLKTRGGYGGEFLRFVHLTRDRIEDEQPDILLTNPDAINYRLFNINDRQAHRLFVDQPKFLVFDEVHTYNSLFGAHTSMLVKRLRKLREARGVDNPLRIIAASATVGQKEELFQRLLGIRRGDPYRVIEEQVDFDDEKSRTDRTPPGKLPEFLRTAGLDSQTVEDDLSRWRDGEDPRTHGWLTSLDVDPQYGRGPGAVLEKAAKEGSLGCLVHLHQALQKPSDDAYELPDAPRFEDFVEYIQTTYDSVTDGETAQRVAQNALNLFELAGFEVRIHVFNWPVDGYYKCLHCHRIYAKPQSCDCGESQGEDTRFVTKIRLCNKCGEQAYEGWYCPDCGDVRPVTQETEGEYLYADEPECAHENHGTLTRVYWTPEYECMDCGREARPSEALGACQQCGGQLTRTAEGVVCKNPDCGATIDRSGSNCHHCGGGLELDDDISSECSNPDCPRHGETQEGLSCEDCDSHLVPKLTLPWICANSDHGVNHGSVPPEGGCECGTSTFVLAGYFDTQEADYCTKCNADRSDVYYLPGTGCAIHDDDAVDRVQKSFNLRVAYRDSSGNVRLSTPSKGKHAVPCYHRYRNYDTLMRSPINTGVTMSQFMLRELADAESATQRQAKLMSFADSYRDMERLANDFDEPERLLFIQQVLLSYMADERQATLEEVINETTQRARDYWDEFDNKEDIINDVIGYIEWRHTITGQLITGSYRLFNGDFGREYGRLVSDGLLNVGLADRPETPAEQAVCQELLDGNRQDQERLIESLRDNEGIDSPTETISELEERGIIRVEDQSDRVSFSPEAVEVRYVDDNQPIRYLHEYDEFISDLKAEVTPEKNYDRAIDFTDSYEDRADLSSPHFTRTAYWATGTDTRMLLSQVYKGDLAADERRRIEHEFKRNATPNFLSTGPAMEIGIDIGDLNSLLLLGTPPNTNAYLQRIGRAGRSSGKSLVTTISKRNPIDFYYHKRPDELIESEEKPIPLNPHNEHVLKSALTWAIMDYIAAYYAVPWEKLDQIEGTKIKAPDPSEWNRYKKDSPRDQAPDEFEIFTSIYYRNSQEVTDGKCMAVLGAIATQDEGVRAWLEDLLDYAYCRQCGHMYDSNVGGSCSNCESTEELSVAREEFRALIDEAIEQFEDRLVTFARNYKAEIEDEIERLEEEKSEAREIAEDSNDDWGWDDDSDEDDSQDAERELDRIRSQLRTLEDLLKDYKDAKLADVHQRSAQSAFVPQMRAFGNSVSVTRHEYDSQSGETRATEDSNWDRGEAMALREMHPYAYSLKSKRGYVATRVHEDTEGTQKLKKRLGDKRLICANCGFEGVYEGQDGCPDCGETDDVQTIEPISLKRVELSDKARQFEPARANEIYPLADYHTSPQSTYANIETVVEEFAPQQRLELKTAAGDTLVTLEHGSLEIIETVDSFTTSYSGGTRDPGDQPLTLCRESHCNSVVVQQNDKDQVCLRDPQHDQSAQQDVMVGRTFQTKGIRLKSVSPRVSPDTLHTLVHGFRLALQRIGGIEIRQLNESYSDGDNEAFVFEGTIGGNGVTKLLFDRSESTLPEIDDALEVMKENISQCSCAAGCPECIYQYGCDERNDERTFNKQDMLAVIDDLSAAPEDIQLVADD</sequence>
<evidence type="ECO:0008006" key="8">
    <source>
        <dbReference type="Google" id="ProtNLM"/>
    </source>
</evidence>
<keyword evidence="2" id="KW-0067">ATP-binding</keyword>
<gene>
    <name evidence="6" type="ORF">DJ80_09905</name>
</gene>
<name>A0A256J154_HALEZ</name>
<dbReference type="GO" id="GO:0003676">
    <property type="term" value="F:nucleic acid binding"/>
    <property type="evidence" value="ECO:0007669"/>
    <property type="project" value="InterPro"/>
</dbReference>
<evidence type="ECO:0000259" key="5">
    <source>
        <dbReference type="PROSITE" id="PS51194"/>
    </source>
</evidence>
<dbReference type="InterPro" id="IPR001650">
    <property type="entry name" value="Helicase_C-like"/>
</dbReference>
<feature type="region of interest" description="Disordered" evidence="3">
    <location>
        <begin position="1407"/>
        <end position="1441"/>
    </location>
</feature>
<feature type="domain" description="Helicase C-terminal" evidence="5">
    <location>
        <begin position="1074"/>
        <end position="1240"/>
    </location>
</feature>
<keyword evidence="1" id="KW-0547">Nucleotide-binding</keyword>
<dbReference type="GO" id="GO:0036297">
    <property type="term" value="P:interstrand cross-link repair"/>
    <property type="evidence" value="ECO:0007669"/>
    <property type="project" value="TreeGrafter"/>
</dbReference>
<dbReference type="Pfam" id="PF00270">
    <property type="entry name" value="DEAD"/>
    <property type="match status" value="2"/>
</dbReference>
<dbReference type="InterPro" id="IPR014001">
    <property type="entry name" value="Helicase_ATP-bd"/>
</dbReference>
<feature type="compositionally biased region" description="Acidic residues" evidence="3">
    <location>
        <begin position="1419"/>
        <end position="1437"/>
    </location>
</feature>
<comment type="caution">
    <text evidence="6">The sequence shown here is derived from an EMBL/GenBank/DDBJ whole genome shotgun (WGS) entry which is preliminary data.</text>
</comment>
<dbReference type="GO" id="GO:0043138">
    <property type="term" value="F:3'-5' DNA helicase activity"/>
    <property type="evidence" value="ECO:0007669"/>
    <property type="project" value="TreeGrafter"/>
</dbReference>
<evidence type="ECO:0000256" key="2">
    <source>
        <dbReference type="ARBA" id="ARBA00022840"/>
    </source>
</evidence>
<evidence type="ECO:0000313" key="7">
    <source>
        <dbReference type="Proteomes" id="UP000215731"/>
    </source>
</evidence>
<feature type="domain" description="Helicase ATP-binding" evidence="4">
    <location>
        <begin position="110"/>
        <end position="384"/>
    </location>
</feature>
<evidence type="ECO:0000256" key="3">
    <source>
        <dbReference type="SAM" id="MobiDB-lite"/>
    </source>
</evidence>
<dbReference type="InterPro" id="IPR011545">
    <property type="entry name" value="DEAD/DEAH_box_helicase_dom"/>
</dbReference>
<evidence type="ECO:0000256" key="1">
    <source>
        <dbReference type="ARBA" id="ARBA00022741"/>
    </source>
</evidence>
<dbReference type="EMBL" id="NHOZ01000092">
    <property type="protein sequence ID" value="OYR62550.1"/>
    <property type="molecule type" value="Genomic_DNA"/>
</dbReference>
<dbReference type="SUPFAM" id="SSF52540">
    <property type="entry name" value="P-loop containing nucleoside triphosphate hydrolases"/>
    <property type="match status" value="2"/>
</dbReference>
<dbReference type="RefSeq" id="WP_094553203.1">
    <property type="nucleotide sequence ID" value="NZ_NHOZ01000092.1"/>
</dbReference>
<reference evidence="6 7" key="1">
    <citation type="journal article" date="2014" name="Front. Microbiol.">
        <title>Population and genomic analysis of the genus Halorubrum.</title>
        <authorList>
            <person name="Fullmer M.S."/>
            <person name="Soucy S.M."/>
            <person name="Swithers K.S."/>
            <person name="Makkay A.M."/>
            <person name="Wheeler R."/>
            <person name="Ventosa A."/>
            <person name="Gogarten J.P."/>
            <person name="Papke R.T."/>
        </authorList>
    </citation>
    <scope>NUCLEOTIDE SEQUENCE [LARGE SCALE GENOMIC DNA]</scope>
    <source>
        <strain evidence="6 7">Ga36</strain>
    </source>
</reference>
<dbReference type="SMART" id="SM00490">
    <property type="entry name" value="HELICc"/>
    <property type="match status" value="1"/>
</dbReference>
<dbReference type="GO" id="GO:0005524">
    <property type="term" value="F:ATP binding"/>
    <property type="evidence" value="ECO:0007669"/>
    <property type="project" value="UniProtKB-KW"/>
</dbReference>
<dbReference type="GO" id="GO:0006289">
    <property type="term" value="P:nucleotide-excision repair"/>
    <property type="evidence" value="ECO:0007669"/>
    <property type="project" value="TreeGrafter"/>
</dbReference>
<dbReference type="Proteomes" id="UP000215731">
    <property type="component" value="Unassembled WGS sequence"/>
</dbReference>
<evidence type="ECO:0000259" key="4">
    <source>
        <dbReference type="PROSITE" id="PS51192"/>
    </source>
</evidence>
<accession>A0A256J154</accession>
<dbReference type="PROSITE" id="PS51194">
    <property type="entry name" value="HELICASE_CTER"/>
    <property type="match status" value="1"/>
</dbReference>
<dbReference type="PANTHER" id="PTHR47957">
    <property type="entry name" value="ATP-DEPENDENT HELICASE HRQ1"/>
    <property type="match status" value="1"/>
</dbReference>
<evidence type="ECO:0000313" key="6">
    <source>
        <dbReference type="EMBL" id="OYR62550.1"/>
    </source>
</evidence>
<protein>
    <recommendedName>
        <fullName evidence="8">DEAD/DEAH box helicase</fullName>
    </recommendedName>
</protein>
<dbReference type="PROSITE" id="PS51192">
    <property type="entry name" value="HELICASE_ATP_BIND_1"/>
    <property type="match status" value="1"/>
</dbReference>
<organism evidence="6 7">
    <name type="scientific">Halorubrum ezzemoulense</name>
    <name type="common">Halorubrum chaoviator</name>
    <dbReference type="NCBI Taxonomy" id="337243"/>
    <lineage>
        <taxon>Archaea</taxon>
        <taxon>Methanobacteriati</taxon>
        <taxon>Methanobacteriota</taxon>
        <taxon>Stenosarchaea group</taxon>
        <taxon>Halobacteria</taxon>
        <taxon>Halobacteriales</taxon>
        <taxon>Haloferacaceae</taxon>
        <taxon>Halorubrum</taxon>
    </lineage>
</organism>
<feature type="compositionally biased region" description="Basic and acidic residues" evidence="3">
    <location>
        <begin position="1408"/>
        <end position="1418"/>
    </location>
</feature>
<proteinExistence type="predicted"/>
<dbReference type="Pfam" id="PF00271">
    <property type="entry name" value="Helicase_C"/>
    <property type="match status" value="1"/>
</dbReference>
<dbReference type="InterPro" id="IPR027417">
    <property type="entry name" value="P-loop_NTPase"/>
</dbReference>